<evidence type="ECO:0000313" key="3">
    <source>
        <dbReference type="EMBL" id="MBM7494300.1"/>
    </source>
</evidence>
<reference evidence="3 4" key="1">
    <citation type="submission" date="2021-01" db="EMBL/GenBank/DDBJ databases">
        <title>Sequencing the genomes of 1000 actinobacteria strains.</title>
        <authorList>
            <person name="Klenk H.-P."/>
        </authorList>
    </citation>
    <scope>NUCLEOTIDE SEQUENCE [LARGE SCALE GENOMIC DNA]</scope>
    <source>
        <strain evidence="3 4">DSM 100204</strain>
    </source>
</reference>
<gene>
    <name evidence="3" type="ORF">JOD64_005522</name>
</gene>
<protein>
    <recommendedName>
        <fullName evidence="5">DUF916 domain-containing protein</fullName>
    </recommendedName>
</protein>
<proteinExistence type="predicted"/>
<comment type="caution">
    <text evidence="3">The sequence shown here is derived from an EMBL/GenBank/DDBJ whole genome shotgun (WGS) entry which is preliminary data.</text>
</comment>
<dbReference type="RefSeq" id="WP_204944886.1">
    <property type="nucleotide sequence ID" value="NZ_JAFBBP010000001.1"/>
</dbReference>
<keyword evidence="1" id="KW-0472">Membrane</keyword>
<feature type="chain" id="PRO_5045127177" description="DUF916 domain-containing protein" evidence="2">
    <location>
        <begin position="29"/>
        <end position="353"/>
    </location>
</feature>
<feature type="signal peptide" evidence="2">
    <location>
        <begin position="1"/>
        <end position="28"/>
    </location>
</feature>
<name>A0ABS2M1K5_9ACTN</name>
<sequence length="353" mass="36783">MIRTSPRTPLRLLAVLAAVFVTVPIAPAAAAAQPTTPTLTWSVQPADQQGPDGRRWVERTLDPGQVVTEHLAVRNFSDGAVVFALKAADGYLTDKGRFNMLASNQQSADGGTWISVQQTVSVGPHQTKVVPFTITAPRDATPGDHPAGIAAAVTSVGGTVAVESRVGFRVMLRASGTVTASLAISGLTARYERSWNPFSAGTVHLRYTSTNDGNIAAAGTGRTTAAGPLGLAARRTTTNVEETLPGGSRTVEARLDGVWSVGRLGARVNLTPAVLGGDPTGAQIEPTTATVTIWVLPWPQLALAAALAVLALAVRTTLRRRRRRLTQLIADARDEGRAEARTSALAGGAPQAS</sequence>
<keyword evidence="4" id="KW-1185">Reference proteome</keyword>
<evidence type="ECO:0008006" key="5">
    <source>
        <dbReference type="Google" id="ProtNLM"/>
    </source>
</evidence>
<evidence type="ECO:0000256" key="1">
    <source>
        <dbReference type="SAM" id="Phobius"/>
    </source>
</evidence>
<feature type="transmembrane region" description="Helical" evidence="1">
    <location>
        <begin position="293"/>
        <end position="314"/>
    </location>
</feature>
<evidence type="ECO:0000313" key="4">
    <source>
        <dbReference type="Proteomes" id="UP000764837"/>
    </source>
</evidence>
<keyword evidence="2" id="KW-0732">Signal</keyword>
<evidence type="ECO:0000256" key="2">
    <source>
        <dbReference type="SAM" id="SignalP"/>
    </source>
</evidence>
<dbReference type="EMBL" id="JAFBBP010000001">
    <property type="protein sequence ID" value="MBM7494300.1"/>
    <property type="molecule type" value="Genomic_DNA"/>
</dbReference>
<accession>A0ABS2M1K5</accession>
<keyword evidence="1" id="KW-1133">Transmembrane helix</keyword>
<dbReference type="Proteomes" id="UP000764837">
    <property type="component" value="Unassembled WGS sequence"/>
</dbReference>
<keyword evidence="1" id="KW-0812">Transmembrane</keyword>
<organism evidence="3 4">
    <name type="scientific">Micromonospora luteifusca</name>
    <dbReference type="NCBI Taxonomy" id="709860"/>
    <lineage>
        <taxon>Bacteria</taxon>
        <taxon>Bacillati</taxon>
        <taxon>Actinomycetota</taxon>
        <taxon>Actinomycetes</taxon>
        <taxon>Micromonosporales</taxon>
        <taxon>Micromonosporaceae</taxon>
        <taxon>Micromonospora</taxon>
    </lineage>
</organism>